<dbReference type="InterPro" id="IPR036645">
    <property type="entry name" value="Elafin-like_sf"/>
</dbReference>
<dbReference type="Pfam" id="PF00095">
    <property type="entry name" value="WAP"/>
    <property type="match status" value="1"/>
</dbReference>
<keyword evidence="2" id="KW-0929">Antimicrobial</keyword>
<dbReference type="GO" id="GO:0005576">
    <property type="term" value="C:extracellular region"/>
    <property type="evidence" value="ECO:0007669"/>
    <property type="project" value="InterPro"/>
</dbReference>
<dbReference type="GO" id="GO:0042742">
    <property type="term" value="P:defense response to bacterium"/>
    <property type="evidence" value="ECO:0007669"/>
    <property type="project" value="UniProtKB-KW"/>
</dbReference>
<dbReference type="GeneTree" id="ENSGT01120000272429"/>
<dbReference type="InterPro" id="IPR008197">
    <property type="entry name" value="WAP_dom"/>
</dbReference>
<dbReference type="FunFam" id="4.10.75.10:FF:000001">
    <property type="entry name" value="Anosmin 1"/>
    <property type="match status" value="1"/>
</dbReference>
<dbReference type="SUPFAM" id="SSF57256">
    <property type="entry name" value="Elafin-like"/>
    <property type="match status" value="1"/>
</dbReference>
<evidence type="ECO:0000256" key="4">
    <source>
        <dbReference type="ARBA" id="ARBA00035122"/>
    </source>
</evidence>
<reference evidence="6" key="2">
    <citation type="submission" date="2025-09" db="UniProtKB">
        <authorList>
            <consortium name="Ensembl"/>
        </authorList>
    </citation>
    <scope>IDENTIFICATION</scope>
</reference>
<feature type="domain" description="WAP" evidence="5">
    <location>
        <begin position="15"/>
        <end position="63"/>
    </location>
</feature>
<proteinExistence type="inferred from homology"/>
<organism evidence="6 7">
    <name type="scientific">Sphenodon punctatus</name>
    <name type="common">Tuatara</name>
    <name type="synonym">Hatteria punctata</name>
    <dbReference type="NCBI Taxonomy" id="8508"/>
    <lineage>
        <taxon>Eukaryota</taxon>
        <taxon>Metazoa</taxon>
        <taxon>Chordata</taxon>
        <taxon>Craniata</taxon>
        <taxon>Vertebrata</taxon>
        <taxon>Euteleostomi</taxon>
        <taxon>Lepidosauria</taxon>
        <taxon>Sphenodontia</taxon>
        <taxon>Sphenodontidae</taxon>
        <taxon>Sphenodon</taxon>
    </lineage>
</organism>
<comment type="function">
    <text evidence="1">Damages membranes of susceptible bacteria. Has no hemolytic activity. Not toxic to mice. Does not inhibit the proteinases elastase and cathepsin G.</text>
</comment>
<dbReference type="SMART" id="SM00217">
    <property type="entry name" value="WAP"/>
    <property type="match status" value="1"/>
</dbReference>
<name>A0A8D0L7C8_SPHPU</name>
<dbReference type="Proteomes" id="UP000694392">
    <property type="component" value="Unplaced"/>
</dbReference>
<dbReference type="CDD" id="cd00199">
    <property type="entry name" value="WAP"/>
    <property type="match status" value="1"/>
</dbReference>
<evidence type="ECO:0000313" key="7">
    <source>
        <dbReference type="Proteomes" id="UP000694392"/>
    </source>
</evidence>
<accession>A0A8D0L7C8</accession>
<evidence type="ECO:0000259" key="5">
    <source>
        <dbReference type="PROSITE" id="PS51390"/>
    </source>
</evidence>
<comment type="similarity">
    <text evidence="4">Belongs to the venom waprin family.</text>
</comment>
<dbReference type="OMA" id="TRFRICF"/>
<evidence type="ECO:0000256" key="2">
    <source>
        <dbReference type="ARBA" id="ARBA00022529"/>
    </source>
</evidence>
<keyword evidence="7" id="KW-1185">Reference proteome</keyword>
<dbReference type="PRINTS" id="PR00003">
    <property type="entry name" value="4DISULPHCORE"/>
</dbReference>
<evidence type="ECO:0000256" key="3">
    <source>
        <dbReference type="ARBA" id="ARBA00023022"/>
    </source>
</evidence>
<dbReference type="PROSITE" id="PS51390">
    <property type="entry name" value="WAP"/>
    <property type="match status" value="1"/>
</dbReference>
<dbReference type="Ensembl" id="ENSSPUT00000013814.1">
    <property type="protein sequence ID" value="ENSSPUP00000012951.1"/>
    <property type="gene ID" value="ENSSPUG00000009978.1"/>
</dbReference>
<reference evidence="6" key="1">
    <citation type="submission" date="2025-08" db="UniProtKB">
        <authorList>
            <consortium name="Ensembl"/>
        </authorList>
    </citation>
    <scope>IDENTIFICATION</scope>
</reference>
<protein>
    <recommendedName>
        <fullName evidence="5">WAP domain-containing protein</fullName>
    </recommendedName>
</protein>
<dbReference type="Gene3D" id="4.10.75.10">
    <property type="entry name" value="Elafin-like"/>
    <property type="match status" value="1"/>
</dbReference>
<sequence>RRLTGVIIYPKYFSLAVKPGNCPVVTIVCRMLDPPDKCEYDQQCQGTKKCCEGFCGKDCVLPEKGNGLTTSSLFSLQF</sequence>
<dbReference type="GO" id="GO:0030414">
    <property type="term" value="F:peptidase inhibitor activity"/>
    <property type="evidence" value="ECO:0007669"/>
    <property type="project" value="InterPro"/>
</dbReference>
<dbReference type="AlphaFoldDB" id="A0A8D0L7C8"/>
<keyword evidence="3" id="KW-0044">Antibiotic</keyword>
<evidence type="ECO:0000256" key="1">
    <source>
        <dbReference type="ARBA" id="ARBA00002473"/>
    </source>
</evidence>
<evidence type="ECO:0000313" key="6">
    <source>
        <dbReference type="Ensembl" id="ENSSPUP00000012951.1"/>
    </source>
</evidence>